<keyword evidence="6" id="KW-1185">Reference proteome</keyword>
<dbReference type="InterPro" id="IPR001288">
    <property type="entry name" value="Translation_initiation_fac_3"/>
</dbReference>
<dbReference type="InterPro" id="IPR036788">
    <property type="entry name" value="T_IF-3_C_sf"/>
</dbReference>
<evidence type="ECO:0000256" key="4">
    <source>
        <dbReference type="SAM" id="Coils"/>
    </source>
</evidence>
<accession>A0A0C3FWR2</accession>
<reference evidence="5 6" key="1">
    <citation type="submission" date="2014-04" db="EMBL/GenBank/DDBJ databases">
        <authorList>
            <consortium name="DOE Joint Genome Institute"/>
            <person name="Kuo A."/>
            <person name="Tarkka M."/>
            <person name="Buscot F."/>
            <person name="Kohler A."/>
            <person name="Nagy L.G."/>
            <person name="Floudas D."/>
            <person name="Copeland A."/>
            <person name="Barry K.W."/>
            <person name="Cichocki N."/>
            <person name="Veneault-Fourrey C."/>
            <person name="LaButti K."/>
            <person name="Lindquist E.A."/>
            <person name="Lipzen A."/>
            <person name="Lundell T."/>
            <person name="Morin E."/>
            <person name="Murat C."/>
            <person name="Sun H."/>
            <person name="Tunlid A."/>
            <person name="Henrissat B."/>
            <person name="Grigoriev I.V."/>
            <person name="Hibbett D.S."/>
            <person name="Martin F."/>
            <person name="Nordberg H.P."/>
            <person name="Cantor M.N."/>
            <person name="Hua S.X."/>
        </authorList>
    </citation>
    <scope>NUCLEOTIDE SEQUENCE [LARGE SCALE GENOMIC DNA]</scope>
    <source>
        <strain evidence="5 6">F 1598</strain>
    </source>
</reference>
<evidence type="ECO:0000313" key="5">
    <source>
        <dbReference type="EMBL" id="KIM84004.1"/>
    </source>
</evidence>
<dbReference type="EMBL" id="KN832989">
    <property type="protein sequence ID" value="KIM84004.1"/>
    <property type="molecule type" value="Genomic_DNA"/>
</dbReference>
<dbReference type="STRING" id="765440.A0A0C3FWR2"/>
<protein>
    <recommendedName>
        <fullName evidence="7">Translation initiation factor 3 N-terminal domain-containing protein</fullName>
    </recommendedName>
</protein>
<dbReference type="InParanoid" id="A0A0C3FWR2"/>
<evidence type="ECO:0000256" key="2">
    <source>
        <dbReference type="ARBA" id="ARBA00022540"/>
    </source>
</evidence>
<dbReference type="Gene3D" id="3.30.110.10">
    <property type="entry name" value="Translation initiation factor 3 (IF-3), C-terminal domain"/>
    <property type="match status" value="1"/>
</dbReference>
<dbReference type="PANTHER" id="PTHR10938:SF0">
    <property type="entry name" value="TRANSLATION INITIATION FACTOR IF-3, MITOCHONDRIAL"/>
    <property type="match status" value="1"/>
</dbReference>
<dbReference type="GO" id="GO:0043022">
    <property type="term" value="F:ribosome binding"/>
    <property type="evidence" value="ECO:0007669"/>
    <property type="project" value="TreeGrafter"/>
</dbReference>
<gene>
    <name evidence="5" type="ORF">PILCRDRAFT_6853</name>
</gene>
<dbReference type="HOGENOM" id="CLU_062478_2_0_1"/>
<dbReference type="OrthoDB" id="21573at2759"/>
<name>A0A0C3FWR2_PILCF</name>
<dbReference type="SUPFAM" id="SSF55200">
    <property type="entry name" value="Translation initiation factor IF3, C-terminal domain"/>
    <property type="match status" value="1"/>
</dbReference>
<dbReference type="PANTHER" id="PTHR10938">
    <property type="entry name" value="TRANSLATION INITIATION FACTOR IF-3"/>
    <property type="match status" value="1"/>
</dbReference>
<dbReference type="AlphaFoldDB" id="A0A0C3FWR2"/>
<keyword evidence="3" id="KW-0648">Protein biosynthesis</keyword>
<dbReference type="GO" id="GO:0070124">
    <property type="term" value="P:mitochondrial translational initiation"/>
    <property type="evidence" value="ECO:0007669"/>
    <property type="project" value="TreeGrafter"/>
</dbReference>
<dbReference type="GO" id="GO:0005739">
    <property type="term" value="C:mitochondrion"/>
    <property type="evidence" value="ECO:0007669"/>
    <property type="project" value="TreeGrafter"/>
</dbReference>
<proteinExistence type="inferred from homology"/>
<organism evidence="5 6">
    <name type="scientific">Piloderma croceum (strain F 1598)</name>
    <dbReference type="NCBI Taxonomy" id="765440"/>
    <lineage>
        <taxon>Eukaryota</taxon>
        <taxon>Fungi</taxon>
        <taxon>Dikarya</taxon>
        <taxon>Basidiomycota</taxon>
        <taxon>Agaricomycotina</taxon>
        <taxon>Agaricomycetes</taxon>
        <taxon>Agaricomycetidae</taxon>
        <taxon>Atheliales</taxon>
        <taxon>Atheliaceae</taxon>
        <taxon>Piloderma</taxon>
    </lineage>
</organism>
<evidence type="ECO:0000256" key="3">
    <source>
        <dbReference type="ARBA" id="ARBA00022917"/>
    </source>
</evidence>
<reference evidence="6" key="2">
    <citation type="submission" date="2015-01" db="EMBL/GenBank/DDBJ databases">
        <title>Evolutionary Origins and Diversification of the Mycorrhizal Mutualists.</title>
        <authorList>
            <consortium name="DOE Joint Genome Institute"/>
            <consortium name="Mycorrhizal Genomics Consortium"/>
            <person name="Kohler A."/>
            <person name="Kuo A."/>
            <person name="Nagy L.G."/>
            <person name="Floudas D."/>
            <person name="Copeland A."/>
            <person name="Barry K.W."/>
            <person name="Cichocki N."/>
            <person name="Veneault-Fourrey C."/>
            <person name="LaButti K."/>
            <person name="Lindquist E.A."/>
            <person name="Lipzen A."/>
            <person name="Lundell T."/>
            <person name="Morin E."/>
            <person name="Murat C."/>
            <person name="Riley R."/>
            <person name="Ohm R."/>
            <person name="Sun H."/>
            <person name="Tunlid A."/>
            <person name="Henrissat B."/>
            <person name="Grigoriev I.V."/>
            <person name="Hibbett D.S."/>
            <person name="Martin F."/>
        </authorList>
    </citation>
    <scope>NUCLEOTIDE SEQUENCE [LARGE SCALE GENOMIC DNA]</scope>
    <source>
        <strain evidence="6">F 1598</strain>
    </source>
</reference>
<feature type="coiled-coil region" evidence="4">
    <location>
        <begin position="95"/>
        <end position="122"/>
    </location>
</feature>
<evidence type="ECO:0000313" key="6">
    <source>
        <dbReference type="Proteomes" id="UP000054166"/>
    </source>
</evidence>
<sequence length="218" mass="24743">MAVLIAFRAAATASLVRPTTLSVIHTCRVPHLSARHAATRASRNHPRDRDIPHSIVHLVDEEGRLGLPTPLSRLLASINSQTHFIELVHENPKPVVKIRDKQEEIQKEKKRKKRQREVASNNVQKEIQMTWAVEPGDLVHKLNKARKEVEKGNRVELVFASKVNQRAPSPVIMDARMKNAAEKIAEFAREWKPRKVEHGIGIFYLKKLDKSPTPTNPS</sequence>
<comment type="similarity">
    <text evidence="1">Belongs to the IF-3 family.</text>
</comment>
<dbReference type="GO" id="GO:0032790">
    <property type="term" value="P:ribosome disassembly"/>
    <property type="evidence" value="ECO:0007669"/>
    <property type="project" value="TreeGrafter"/>
</dbReference>
<evidence type="ECO:0000256" key="1">
    <source>
        <dbReference type="ARBA" id="ARBA00005439"/>
    </source>
</evidence>
<keyword evidence="4" id="KW-0175">Coiled coil</keyword>
<dbReference type="Proteomes" id="UP000054166">
    <property type="component" value="Unassembled WGS sequence"/>
</dbReference>
<keyword evidence="2" id="KW-0396">Initiation factor</keyword>
<evidence type="ECO:0008006" key="7">
    <source>
        <dbReference type="Google" id="ProtNLM"/>
    </source>
</evidence>
<dbReference type="GO" id="GO:0003743">
    <property type="term" value="F:translation initiation factor activity"/>
    <property type="evidence" value="ECO:0007669"/>
    <property type="project" value="UniProtKB-KW"/>
</dbReference>